<organism evidence="1 2">
    <name type="scientific">Miscanthus lutarioriparius</name>
    <dbReference type="NCBI Taxonomy" id="422564"/>
    <lineage>
        <taxon>Eukaryota</taxon>
        <taxon>Viridiplantae</taxon>
        <taxon>Streptophyta</taxon>
        <taxon>Embryophyta</taxon>
        <taxon>Tracheophyta</taxon>
        <taxon>Spermatophyta</taxon>
        <taxon>Magnoliopsida</taxon>
        <taxon>Liliopsida</taxon>
        <taxon>Poales</taxon>
        <taxon>Poaceae</taxon>
        <taxon>PACMAD clade</taxon>
        <taxon>Panicoideae</taxon>
        <taxon>Andropogonodae</taxon>
        <taxon>Andropogoneae</taxon>
        <taxon>Saccharinae</taxon>
        <taxon>Miscanthus</taxon>
    </lineage>
</organism>
<comment type="caution">
    <text evidence="1">The sequence shown here is derived from an EMBL/GenBank/DDBJ whole genome shotgun (WGS) entry which is preliminary data.</text>
</comment>
<name>A0A811M7V0_9POAL</name>
<keyword evidence="2" id="KW-1185">Reference proteome</keyword>
<reference evidence="1" key="1">
    <citation type="submission" date="2020-10" db="EMBL/GenBank/DDBJ databases">
        <authorList>
            <person name="Han B."/>
            <person name="Lu T."/>
            <person name="Zhao Q."/>
            <person name="Huang X."/>
            <person name="Zhao Y."/>
        </authorList>
    </citation>
    <scope>NUCLEOTIDE SEQUENCE</scope>
</reference>
<dbReference type="PANTHER" id="PTHR33377:SF115">
    <property type="entry name" value="OS05G0533301 PROTEIN"/>
    <property type="match status" value="1"/>
</dbReference>
<dbReference type="Proteomes" id="UP000604825">
    <property type="component" value="Unassembled WGS sequence"/>
</dbReference>
<dbReference type="SUPFAM" id="SSF52540">
    <property type="entry name" value="P-loop containing nucleoside triphosphate hydrolases"/>
    <property type="match status" value="1"/>
</dbReference>
<dbReference type="GO" id="GO:0043531">
    <property type="term" value="F:ADP binding"/>
    <property type="evidence" value="ECO:0007669"/>
    <property type="project" value="InterPro"/>
</dbReference>
<dbReference type="PANTHER" id="PTHR33377">
    <property type="entry name" value="OS10G0134700 PROTEIN-RELATED"/>
    <property type="match status" value="1"/>
</dbReference>
<proteinExistence type="predicted"/>
<evidence type="ECO:0000313" key="1">
    <source>
        <dbReference type="EMBL" id="CAD6202594.1"/>
    </source>
</evidence>
<accession>A0A811M7V0</accession>
<evidence type="ECO:0000313" key="2">
    <source>
        <dbReference type="Proteomes" id="UP000604825"/>
    </source>
</evidence>
<protein>
    <recommendedName>
        <fullName evidence="3">NB-ARC domain-containing protein</fullName>
    </recommendedName>
</protein>
<dbReference type="AlphaFoldDB" id="A0A811M7V0"/>
<dbReference type="InterPro" id="IPR027417">
    <property type="entry name" value="P-loop_NTPase"/>
</dbReference>
<evidence type="ECO:0008006" key="3">
    <source>
        <dbReference type="Google" id="ProtNLM"/>
    </source>
</evidence>
<gene>
    <name evidence="1" type="ORF">NCGR_LOCUS882</name>
</gene>
<sequence>MAWCSKTAMEMLSNAVLSDIVSRSGTIVEEAERRHVTNPAMLRQLESLRDETLRGYYVLDTIRCQATPREADDGRKDDDEAAALMSRHSFALSRFNSAKRVRVPSGNPEAPTTTMTRALRLRELRQAVRSLEAMIGDMKEFVVFLASYPPFHRQPYSAHLFIDRHRNEEAVGKKLLIVIELLEDVDEETWNRLLHCSSQGSMPGGSRMIVTSRSEKIARLGTTPVLRLKCLPIEAYWYFFRTTLFGSDDPWQYPELTSLAMEMANLMQGSFMFANVGAVVLRENFSARSWRRALSRTREYMDKNVSLFGEYPDDIKPTSWDHPRVTWSIVQERPDKYCMLYDIYERGSQEEVPEIPFSDMLAGCAHPRGEYEILFWKSRIPPYLSYVCKCEIRDMSAS</sequence>
<dbReference type="OrthoDB" id="691944at2759"/>
<dbReference type="EMBL" id="CAJGYO010000001">
    <property type="protein sequence ID" value="CAD6202594.1"/>
    <property type="molecule type" value="Genomic_DNA"/>
</dbReference>